<dbReference type="PRINTS" id="PR00248">
    <property type="entry name" value="GPCRMGR"/>
</dbReference>
<dbReference type="GO" id="GO:0004930">
    <property type="term" value="F:G protein-coupled receptor activity"/>
    <property type="evidence" value="ECO:0007669"/>
    <property type="project" value="InterPro"/>
</dbReference>
<dbReference type="PROSITE" id="PS50259">
    <property type="entry name" value="G_PROTEIN_RECEP_F3_4"/>
    <property type="match status" value="1"/>
</dbReference>
<evidence type="ECO:0000256" key="6">
    <source>
        <dbReference type="ARBA" id="ARBA00023180"/>
    </source>
</evidence>
<evidence type="ECO:0000256" key="1">
    <source>
        <dbReference type="ARBA" id="ARBA00004141"/>
    </source>
</evidence>
<keyword evidence="6" id="KW-0325">Glycoprotein</keyword>
<feature type="chain" id="PRO_5041986184" evidence="8">
    <location>
        <begin position="19"/>
        <end position="756"/>
    </location>
</feature>
<keyword evidence="11" id="KW-1185">Reference proteome</keyword>
<evidence type="ECO:0000313" key="11">
    <source>
        <dbReference type="Proteomes" id="UP001211065"/>
    </source>
</evidence>
<proteinExistence type="predicted"/>
<accession>A0AAD5Y2B1</accession>
<sequence length="756" mass="83915">MKIFLNFSILILLQSIYAKNFSIAGVFRNSSTYSSYLWWIAHLAVDDLNRDMLIPGAQFNLQVVDSKERVEVAVEGVINKMTERNEPESPIIGILGESYSSVSIGVALAANAFKVLQCSGSATSPKLSSKGTYPTFFRTVAPDNYQAPAIAYYIASAGWKKVAVLATNGEYGLYLGQAFRSKAKEIGIDLKALYSYDASKPDWNEASDIIYNSGARIIVLFGFVDDLTNYLRVAKSYGMISSEYVYIASDGMYYDPLQSEVHNATDLENYDGMITFTPNDQSETARYKAIEEKFFNYFKGHNITSFPNSLALFYDCVTSFGHAFFDFLNNQKDKTFEEALDGFSSLDLKNPKVNLTNLLNVDFEGASGEVKFDEYGDPLSALYKIGQYTYGKSKTLYLQQLKVIDGKSGHIAREVSEAAFYGGATAYPSDSPESVKRMEMAKNLENKNLVIKASFVILVEILILAIWTGLDPPKPTLIELPSYSYFICSSKSKSMQLIFNTTLTIYNGLLLLFVSWFAFKTRNVMSNFRETFWIAQLASNIILCGGISLVIINISDSSSPTFVFYVRAIAVGFSASVTFGCLIGRMIVTLVFFEDAPKVKGFVDSCSIDGQSSLKSSTQSGSKKKGSENECITASVGVKIASTLFSRWQRYNLTVVEKYLIFSKVKNEKEEEIKGFTLNLMGNNISLVEQKKFGTEANSQSSVENGTEEMLQLTTKNGQSFQVEFVDNETLVTVRELINKKLQLFGGSKPAPNAKP</sequence>
<dbReference type="GO" id="GO:0016020">
    <property type="term" value="C:membrane"/>
    <property type="evidence" value="ECO:0007669"/>
    <property type="project" value="UniProtKB-SubCell"/>
</dbReference>
<reference evidence="10" key="1">
    <citation type="submission" date="2020-05" db="EMBL/GenBank/DDBJ databases">
        <title>Phylogenomic resolution of chytrid fungi.</title>
        <authorList>
            <person name="Stajich J.E."/>
            <person name="Amses K."/>
            <person name="Simmons R."/>
            <person name="Seto K."/>
            <person name="Myers J."/>
            <person name="Bonds A."/>
            <person name="Quandt C.A."/>
            <person name="Barry K."/>
            <person name="Liu P."/>
            <person name="Grigoriev I."/>
            <person name="Longcore J.E."/>
            <person name="James T.Y."/>
        </authorList>
    </citation>
    <scope>NUCLEOTIDE SEQUENCE</scope>
    <source>
        <strain evidence="10">JEL0476</strain>
    </source>
</reference>
<evidence type="ECO:0000256" key="3">
    <source>
        <dbReference type="ARBA" id="ARBA00022989"/>
    </source>
</evidence>
<evidence type="ECO:0000259" key="9">
    <source>
        <dbReference type="PROSITE" id="PS50259"/>
    </source>
</evidence>
<feature type="transmembrane region" description="Helical" evidence="7">
    <location>
        <begin position="531"/>
        <end position="552"/>
    </location>
</feature>
<dbReference type="SUPFAM" id="SSF53822">
    <property type="entry name" value="Periplasmic binding protein-like I"/>
    <property type="match status" value="1"/>
</dbReference>
<protein>
    <submittedName>
        <fullName evidence="10">Metabotropic glutamate receptor 3</fullName>
    </submittedName>
</protein>
<feature type="domain" description="G-protein coupled receptors family 3 profile" evidence="9">
    <location>
        <begin position="455"/>
        <end position="592"/>
    </location>
</feature>
<evidence type="ECO:0000256" key="7">
    <source>
        <dbReference type="SAM" id="Phobius"/>
    </source>
</evidence>
<feature type="transmembrane region" description="Helical" evidence="7">
    <location>
        <begin position="497"/>
        <end position="519"/>
    </location>
</feature>
<dbReference type="Pfam" id="PF00003">
    <property type="entry name" value="7tm_3"/>
    <property type="match status" value="1"/>
</dbReference>
<dbReference type="PANTHER" id="PTHR24060">
    <property type="entry name" value="METABOTROPIC GLUTAMATE RECEPTOR"/>
    <property type="match status" value="1"/>
</dbReference>
<feature type="transmembrane region" description="Helical" evidence="7">
    <location>
        <begin position="449"/>
        <end position="470"/>
    </location>
</feature>
<name>A0AAD5Y2B1_9FUNG</name>
<dbReference type="InterPro" id="IPR001828">
    <property type="entry name" value="ANF_lig-bd_rcpt"/>
</dbReference>
<evidence type="ECO:0000256" key="8">
    <source>
        <dbReference type="SAM" id="SignalP"/>
    </source>
</evidence>
<evidence type="ECO:0000256" key="2">
    <source>
        <dbReference type="ARBA" id="ARBA00022692"/>
    </source>
</evidence>
<keyword evidence="4 7" id="KW-0472">Membrane</keyword>
<dbReference type="Gene3D" id="3.40.50.2300">
    <property type="match status" value="2"/>
</dbReference>
<dbReference type="Proteomes" id="UP001211065">
    <property type="component" value="Unassembled WGS sequence"/>
</dbReference>
<keyword evidence="3 7" id="KW-1133">Transmembrane helix</keyword>
<organism evidence="10 11">
    <name type="scientific">Clydaea vesicula</name>
    <dbReference type="NCBI Taxonomy" id="447962"/>
    <lineage>
        <taxon>Eukaryota</taxon>
        <taxon>Fungi</taxon>
        <taxon>Fungi incertae sedis</taxon>
        <taxon>Chytridiomycota</taxon>
        <taxon>Chytridiomycota incertae sedis</taxon>
        <taxon>Chytridiomycetes</taxon>
        <taxon>Lobulomycetales</taxon>
        <taxon>Lobulomycetaceae</taxon>
        <taxon>Clydaea</taxon>
    </lineage>
</organism>
<feature type="transmembrane region" description="Helical" evidence="7">
    <location>
        <begin position="564"/>
        <end position="593"/>
    </location>
</feature>
<feature type="signal peptide" evidence="8">
    <location>
        <begin position="1"/>
        <end position="18"/>
    </location>
</feature>
<keyword evidence="8" id="KW-0732">Signal</keyword>
<keyword evidence="5 10" id="KW-0675">Receptor</keyword>
<gene>
    <name evidence="10" type="primary">GRM3</name>
    <name evidence="10" type="ORF">HK099_000121</name>
</gene>
<evidence type="ECO:0000256" key="4">
    <source>
        <dbReference type="ARBA" id="ARBA00023136"/>
    </source>
</evidence>
<dbReference type="AlphaFoldDB" id="A0AAD5Y2B1"/>
<dbReference type="InterPro" id="IPR000337">
    <property type="entry name" value="GPCR_3"/>
</dbReference>
<dbReference type="InterPro" id="IPR017978">
    <property type="entry name" value="GPCR_3_C"/>
</dbReference>
<comment type="subcellular location">
    <subcellularLocation>
        <location evidence="1">Membrane</location>
        <topology evidence="1">Multi-pass membrane protein</topology>
    </subcellularLocation>
</comment>
<dbReference type="InterPro" id="IPR028082">
    <property type="entry name" value="Peripla_BP_I"/>
</dbReference>
<evidence type="ECO:0000256" key="5">
    <source>
        <dbReference type="ARBA" id="ARBA00023170"/>
    </source>
</evidence>
<dbReference type="Pfam" id="PF01094">
    <property type="entry name" value="ANF_receptor"/>
    <property type="match status" value="1"/>
</dbReference>
<dbReference type="InterPro" id="IPR050726">
    <property type="entry name" value="mGluR"/>
</dbReference>
<dbReference type="EMBL" id="JADGJW010000101">
    <property type="protein sequence ID" value="KAJ3224199.1"/>
    <property type="molecule type" value="Genomic_DNA"/>
</dbReference>
<comment type="caution">
    <text evidence="10">The sequence shown here is derived from an EMBL/GenBank/DDBJ whole genome shotgun (WGS) entry which is preliminary data.</text>
</comment>
<evidence type="ECO:0000313" key="10">
    <source>
        <dbReference type="EMBL" id="KAJ3224199.1"/>
    </source>
</evidence>
<keyword evidence="2 7" id="KW-0812">Transmembrane</keyword>